<dbReference type="InterPro" id="IPR015797">
    <property type="entry name" value="NUDIX_hydrolase-like_dom_sf"/>
</dbReference>
<comment type="caution">
    <text evidence="5">The sequence shown here is derived from an EMBL/GenBank/DDBJ whole genome shotgun (WGS) entry which is preliminary data.</text>
</comment>
<name>A0A7W6CS47_9HYPH</name>
<accession>A0A7W6CS47</accession>
<dbReference type="SUPFAM" id="SSF55811">
    <property type="entry name" value="Nudix"/>
    <property type="match status" value="1"/>
</dbReference>
<evidence type="ECO:0000256" key="1">
    <source>
        <dbReference type="ARBA" id="ARBA00001946"/>
    </source>
</evidence>
<dbReference type="InterPro" id="IPR051325">
    <property type="entry name" value="Nudix_hydrolase_domain"/>
</dbReference>
<dbReference type="InterPro" id="IPR000086">
    <property type="entry name" value="NUDIX_hydrolase_dom"/>
</dbReference>
<evidence type="ECO:0000256" key="3">
    <source>
        <dbReference type="RuleBase" id="RU003476"/>
    </source>
</evidence>
<keyword evidence="6" id="KW-1185">Reference proteome</keyword>
<dbReference type="GO" id="GO:0006754">
    <property type="term" value="P:ATP biosynthetic process"/>
    <property type="evidence" value="ECO:0007669"/>
    <property type="project" value="TreeGrafter"/>
</dbReference>
<dbReference type="PROSITE" id="PS00893">
    <property type="entry name" value="NUDIX_BOX"/>
    <property type="match status" value="1"/>
</dbReference>
<sequence>MMEPDALKVLIYATSGDRLLVFDEPDFPDVLWQVPGGTVEPEEDVAEAAVREFVEETGLTPPNPLTPLAVHDYRFSLKTGGVAWHRRHYYHVELEDGHAETWLHHELTPFSGGDPIQFRFFWIDFAQAKARLGYGMEHCLPMID</sequence>
<dbReference type="PANTHER" id="PTHR21340:SF0">
    <property type="entry name" value="BIS(5'-NUCLEOSYL)-TETRAPHOSPHATASE [ASYMMETRICAL]"/>
    <property type="match status" value="1"/>
</dbReference>
<dbReference type="Gene3D" id="3.90.79.10">
    <property type="entry name" value="Nucleoside Triphosphate Pyrophosphohydrolase"/>
    <property type="match status" value="1"/>
</dbReference>
<gene>
    <name evidence="5" type="ORF">GGQ67_001606</name>
</gene>
<reference evidence="5 6" key="1">
    <citation type="submission" date="2020-08" db="EMBL/GenBank/DDBJ databases">
        <title>Genomic Encyclopedia of Type Strains, Phase IV (KMG-IV): sequencing the most valuable type-strain genomes for metagenomic binning, comparative biology and taxonomic classification.</title>
        <authorList>
            <person name="Goeker M."/>
        </authorList>
    </citation>
    <scope>NUCLEOTIDE SEQUENCE [LARGE SCALE GENOMIC DNA]</scope>
    <source>
        <strain evidence="5 6">DSM 26575</strain>
    </source>
</reference>
<proteinExistence type="inferred from homology"/>
<dbReference type="GO" id="GO:0004081">
    <property type="term" value="F:bis(5'-nucleosyl)-tetraphosphatase (asymmetrical) activity"/>
    <property type="evidence" value="ECO:0007669"/>
    <property type="project" value="TreeGrafter"/>
</dbReference>
<protein>
    <submittedName>
        <fullName evidence="5">8-oxo-dGTP pyrophosphatase MutT (NUDIX family)</fullName>
    </submittedName>
</protein>
<evidence type="ECO:0000313" key="5">
    <source>
        <dbReference type="EMBL" id="MBB3963967.1"/>
    </source>
</evidence>
<dbReference type="PANTHER" id="PTHR21340">
    <property type="entry name" value="DIADENOSINE 5,5-P1,P4-TETRAPHOSPHATE PYROPHOSPHOHYDROLASE MUTT"/>
    <property type="match status" value="1"/>
</dbReference>
<evidence type="ECO:0000256" key="2">
    <source>
        <dbReference type="ARBA" id="ARBA00022801"/>
    </source>
</evidence>
<keyword evidence="2 3" id="KW-0378">Hydrolase</keyword>
<feature type="domain" description="Nudix hydrolase" evidence="4">
    <location>
        <begin position="2"/>
        <end position="144"/>
    </location>
</feature>
<dbReference type="EMBL" id="JACIDW010000003">
    <property type="protein sequence ID" value="MBB3963967.1"/>
    <property type="molecule type" value="Genomic_DNA"/>
</dbReference>
<comment type="similarity">
    <text evidence="3">Belongs to the Nudix hydrolase family.</text>
</comment>
<dbReference type="PRINTS" id="PR00502">
    <property type="entry name" value="NUDIXFAMILY"/>
</dbReference>
<comment type="cofactor">
    <cofactor evidence="1">
        <name>Mg(2+)</name>
        <dbReference type="ChEBI" id="CHEBI:18420"/>
    </cofactor>
</comment>
<dbReference type="InterPro" id="IPR020084">
    <property type="entry name" value="NUDIX_hydrolase_CS"/>
</dbReference>
<dbReference type="GO" id="GO:0006167">
    <property type="term" value="P:AMP biosynthetic process"/>
    <property type="evidence" value="ECO:0007669"/>
    <property type="project" value="TreeGrafter"/>
</dbReference>
<dbReference type="InterPro" id="IPR020476">
    <property type="entry name" value="Nudix_hydrolase"/>
</dbReference>
<dbReference type="Proteomes" id="UP000582090">
    <property type="component" value="Unassembled WGS sequence"/>
</dbReference>
<dbReference type="AlphaFoldDB" id="A0A7W6CS47"/>
<evidence type="ECO:0000313" key="6">
    <source>
        <dbReference type="Proteomes" id="UP000582090"/>
    </source>
</evidence>
<dbReference type="Pfam" id="PF00293">
    <property type="entry name" value="NUDIX"/>
    <property type="match status" value="1"/>
</dbReference>
<organism evidence="5 6">
    <name type="scientific">Rhizobium metallidurans</name>
    <dbReference type="NCBI Taxonomy" id="1265931"/>
    <lineage>
        <taxon>Bacteria</taxon>
        <taxon>Pseudomonadati</taxon>
        <taxon>Pseudomonadota</taxon>
        <taxon>Alphaproteobacteria</taxon>
        <taxon>Hyphomicrobiales</taxon>
        <taxon>Rhizobiaceae</taxon>
        <taxon>Rhizobium/Agrobacterium group</taxon>
        <taxon>Rhizobium</taxon>
    </lineage>
</organism>
<dbReference type="CDD" id="cd04663">
    <property type="entry name" value="NUDIX_Hydrolase"/>
    <property type="match status" value="1"/>
</dbReference>
<dbReference type="PROSITE" id="PS51462">
    <property type="entry name" value="NUDIX"/>
    <property type="match status" value="1"/>
</dbReference>
<evidence type="ECO:0000259" key="4">
    <source>
        <dbReference type="PROSITE" id="PS51462"/>
    </source>
</evidence>